<dbReference type="EC" id="3.1.1.3" evidence="3"/>
<dbReference type="GO" id="GO:0004806">
    <property type="term" value="F:triacylglycerol lipase activity"/>
    <property type="evidence" value="ECO:0007669"/>
    <property type="project" value="UniProtKB-EC"/>
</dbReference>
<evidence type="ECO:0000256" key="1">
    <source>
        <dbReference type="SAM" id="MobiDB-lite"/>
    </source>
</evidence>
<name>A0A5K1JT98_9APHY</name>
<feature type="domain" description="DUF6697" evidence="2">
    <location>
        <begin position="99"/>
        <end position="248"/>
    </location>
</feature>
<feature type="region of interest" description="Disordered" evidence="1">
    <location>
        <begin position="285"/>
        <end position="306"/>
    </location>
</feature>
<evidence type="ECO:0000259" key="2">
    <source>
        <dbReference type="Pfam" id="PF20411"/>
    </source>
</evidence>
<reference evidence="3" key="1">
    <citation type="submission" date="2019-10" db="EMBL/GenBank/DDBJ databases">
        <authorList>
            <person name="Nor Muhammad N."/>
        </authorList>
    </citation>
    <scope>NUCLEOTIDE SEQUENCE</scope>
</reference>
<gene>
    <name evidence="3" type="primary">I1RFN8</name>
</gene>
<protein>
    <submittedName>
        <fullName evidence="3">Lipase ATG15 )</fullName>
        <ecNumber evidence="3">3.1.1.3</ecNumber>
    </submittedName>
</protein>
<feature type="compositionally biased region" description="Polar residues" evidence="1">
    <location>
        <begin position="285"/>
        <end position="294"/>
    </location>
</feature>
<organism evidence="3">
    <name type="scientific">Ganoderma boninense</name>
    <dbReference type="NCBI Taxonomy" id="34458"/>
    <lineage>
        <taxon>Eukaryota</taxon>
        <taxon>Fungi</taxon>
        <taxon>Dikarya</taxon>
        <taxon>Basidiomycota</taxon>
        <taxon>Agaricomycotina</taxon>
        <taxon>Agaricomycetes</taxon>
        <taxon>Polyporales</taxon>
        <taxon>Polyporaceae</taxon>
        <taxon>Ganoderma</taxon>
    </lineage>
</organism>
<keyword evidence="3" id="KW-0378">Hydrolase</keyword>
<proteinExistence type="predicted"/>
<dbReference type="AlphaFoldDB" id="A0A5K1JT98"/>
<dbReference type="InterPro" id="IPR046520">
    <property type="entry name" value="DUF6697"/>
</dbReference>
<accession>A0A5K1JT98</accession>
<dbReference type="EMBL" id="LR724042">
    <property type="protein sequence ID" value="VWO94535.1"/>
    <property type="molecule type" value="Genomic_DNA"/>
</dbReference>
<dbReference type="Pfam" id="PF20411">
    <property type="entry name" value="DUF6697"/>
    <property type="match status" value="1"/>
</dbReference>
<evidence type="ECO:0000313" key="3">
    <source>
        <dbReference type="EMBL" id="VWO94535.1"/>
    </source>
</evidence>
<sequence length="403" mass="41940">MVRDLSNAAMMGPALLPSPLTAPGTPRDLDAPESPWTPLEGERAVALPTVSTAEKIEARYAILASLPLPSGIPEDSLTPILIPTPYTLHDFVGTTAGLLRSQLGNYRVFQQSTTTWCPEREEHGYFLTPMFKCSTNPRVNTAHRWTVADISGKLDKPTECFYNKDGKWYYAGIYKSFRLDDLCPQEWDCLSQETSQALIKETLVGRKNTSPQNVYEVGQLYSVGALKIACIGLQCIGFNTALYRSLLEHAALCTQTGKWRMAAGGGFNVNVNAGLGLGSGASTPWSGGNASVHATPSGPGSPAAMRSVSGALAAGGMAPQTGGGGATLGVMAPGMAPGGRGYAPVTVVGPGPGPSPGAGIGIGLGLGGRQLLSATSGMRIAQHAPQADVDIAGTPGFRPLGKM</sequence>
<feature type="region of interest" description="Disordered" evidence="1">
    <location>
        <begin position="13"/>
        <end position="37"/>
    </location>
</feature>